<evidence type="ECO:0000256" key="1">
    <source>
        <dbReference type="ARBA" id="ARBA00005417"/>
    </source>
</evidence>
<dbReference type="CDD" id="cd03230">
    <property type="entry name" value="ABC_DR_subfamily_A"/>
    <property type="match status" value="1"/>
</dbReference>
<evidence type="ECO:0000256" key="2">
    <source>
        <dbReference type="ARBA" id="ARBA00022448"/>
    </source>
</evidence>
<dbReference type="Gene3D" id="3.40.50.300">
    <property type="entry name" value="P-loop containing nucleotide triphosphate hydrolases"/>
    <property type="match status" value="1"/>
</dbReference>
<dbReference type="AlphaFoldDB" id="A0A953HR70"/>
<feature type="domain" description="ABC transporter" evidence="5">
    <location>
        <begin position="3"/>
        <end position="228"/>
    </location>
</feature>
<dbReference type="PROSITE" id="PS50893">
    <property type="entry name" value="ABC_TRANSPORTER_2"/>
    <property type="match status" value="1"/>
</dbReference>
<dbReference type="GO" id="GO:0016887">
    <property type="term" value="F:ATP hydrolysis activity"/>
    <property type="evidence" value="ECO:0007669"/>
    <property type="project" value="InterPro"/>
</dbReference>
<reference evidence="6" key="1">
    <citation type="submission" date="2021-06" db="EMBL/GenBank/DDBJ databases">
        <title>44 bacteria genomes isolated from Dapeng, Shenzhen.</title>
        <authorList>
            <person name="Zheng W."/>
            <person name="Yu S."/>
            <person name="Huang Y."/>
        </authorList>
    </citation>
    <scope>NUCLEOTIDE SEQUENCE</scope>
    <source>
        <strain evidence="6">DP5N28-2</strain>
    </source>
</reference>
<keyword evidence="4 6" id="KW-0067">ATP-binding</keyword>
<dbReference type="PANTHER" id="PTHR43335">
    <property type="entry name" value="ABC TRANSPORTER, ATP-BINDING PROTEIN"/>
    <property type="match status" value="1"/>
</dbReference>
<evidence type="ECO:0000313" key="6">
    <source>
        <dbReference type="EMBL" id="MBY5959764.1"/>
    </source>
</evidence>
<dbReference type="SUPFAM" id="SSF52540">
    <property type="entry name" value="P-loop containing nucleoside triphosphate hydrolases"/>
    <property type="match status" value="1"/>
</dbReference>
<dbReference type="Proteomes" id="UP000753961">
    <property type="component" value="Unassembled WGS sequence"/>
</dbReference>
<comment type="caution">
    <text evidence="6">The sequence shown here is derived from an EMBL/GenBank/DDBJ whole genome shotgun (WGS) entry which is preliminary data.</text>
</comment>
<dbReference type="SMART" id="SM00382">
    <property type="entry name" value="AAA"/>
    <property type="match status" value="1"/>
</dbReference>
<evidence type="ECO:0000256" key="3">
    <source>
        <dbReference type="ARBA" id="ARBA00022741"/>
    </source>
</evidence>
<dbReference type="EMBL" id="JAHVHU010000017">
    <property type="protein sequence ID" value="MBY5959764.1"/>
    <property type="molecule type" value="Genomic_DNA"/>
</dbReference>
<dbReference type="PANTHER" id="PTHR43335:SF4">
    <property type="entry name" value="ABC TRANSPORTER, ATP-BINDING PROTEIN"/>
    <property type="match status" value="1"/>
</dbReference>
<keyword evidence="3" id="KW-0547">Nucleotide-binding</keyword>
<name>A0A953HR70_9BACT</name>
<evidence type="ECO:0000313" key="7">
    <source>
        <dbReference type="Proteomes" id="UP000753961"/>
    </source>
</evidence>
<dbReference type="InterPro" id="IPR003593">
    <property type="entry name" value="AAA+_ATPase"/>
</dbReference>
<keyword evidence="2" id="KW-0813">Transport</keyword>
<dbReference type="GO" id="GO:0005524">
    <property type="term" value="F:ATP binding"/>
    <property type="evidence" value="ECO:0007669"/>
    <property type="project" value="UniProtKB-KW"/>
</dbReference>
<dbReference type="InterPro" id="IPR027417">
    <property type="entry name" value="P-loop_NTPase"/>
</dbReference>
<evidence type="ECO:0000256" key="4">
    <source>
        <dbReference type="ARBA" id="ARBA00022840"/>
    </source>
</evidence>
<protein>
    <submittedName>
        <fullName evidence="6">ATP-binding cassette domain-containing protein</fullName>
    </submittedName>
</protein>
<gene>
    <name evidence="6" type="ORF">KUV50_16540</name>
</gene>
<proteinExistence type="inferred from homology"/>
<evidence type="ECO:0000259" key="5">
    <source>
        <dbReference type="PROSITE" id="PS50893"/>
    </source>
</evidence>
<dbReference type="Pfam" id="PF00005">
    <property type="entry name" value="ABC_tran"/>
    <property type="match status" value="1"/>
</dbReference>
<accession>A0A953HR70</accession>
<dbReference type="InterPro" id="IPR003439">
    <property type="entry name" value="ABC_transporter-like_ATP-bd"/>
</dbReference>
<organism evidence="6 7">
    <name type="scientific">Membranihabitans marinus</name>
    <dbReference type="NCBI Taxonomy" id="1227546"/>
    <lineage>
        <taxon>Bacteria</taxon>
        <taxon>Pseudomonadati</taxon>
        <taxon>Bacteroidota</taxon>
        <taxon>Saprospiria</taxon>
        <taxon>Saprospirales</taxon>
        <taxon>Saprospiraceae</taxon>
        <taxon>Membranihabitans</taxon>
    </lineage>
</organism>
<dbReference type="RefSeq" id="WP_222581299.1">
    <property type="nucleotide sequence ID" value="NZ_JAHVHU010000017.1"/>
</dbReference>
<keyword evidence="7" id="KW-1185">Reference proteome</keyword>
<sequence>MGITVENLTKRYGPQLAVNQLSFTASQGGVLGFLGPNGAGKTTSLRMIAGLLRPDQGKVYYGDLDIWAHPAEARRSIGYLPETNPLYPDLYVYEILSFYAKIHNVSGSRVDAVIEQVGLGQESNKKIKQLSKGFRQRVGLGIAILHDPKILILDEPISGLDPNQLSGIRQLIRELAREKTILFSSHILSEVEQVCDRVLIIYKGELRVIDSLERLQAEQDGRQVIVAEVDSEVPAESLSAISTMDYCEKLAPGKLRLVAHPGADMRKDLYQWSVQAGVVLLESRVEQTSVASLFEKLTK</sequence>
<comment type="similarity">
    <text evidence="1">Belongs to the ABC transporter superfamily.</text>
</comment>